<evidence type="ECO:0000313" key="1">
    <source>
        <dbReference type="EMBL" id="MQS75121.1"/>
    </source>
</evidence>
<dbReference type="AlphaFoldDB" id="A0A5P0ZMQ9"/>
<protein>
    <submittedName>
        <fullName evidence="1">Uncharacterized protein</fullName>
    </submittedName>
</protein>
<dbReference type="Proteomes" id="UP000414364">
    <property type="component" value="Unassembled WGS sequence"/>
</dbReference>
<dbReference type="Proteomes" id="UP000371423">
    <property type="component" value="Unassembled WGS sequence"/>
</dbReference>
<organism evidence="1 4">
    <name type="scientific">Companilactobacillus halodurans</name>
    <dbReference type="NCBI Taxonomy" id="2584183"/>
    <lineage>
        <taxon>Bacteria</taxon>
        <taxon>Bacillati</taxon>
        <taxon>Bacillota</taxon>
        <taxon>Bacilli</taxon>
        <taxon>Lactobacillales</taxon>
        <taxon>Lactobacillaceae</taxon>
        <taxon>Companilactobacillus</taxon>
    </lineage>
</organism>
<sequence length="180" mass="20583">MKNQIIGVKFLTTSDYQDLIETPSLLSLTAGKTYAYISTGFKVHVDDLVIVPNSGYNQTPVVCAVVTNVDYQAGLEFAKKPILAVIPQEQIYQVEEYSKEVYTQLRKRETIAEELDDAYQRIKKRKEIEKLAQDDPNLKSLLRKLDKQDRIIEQLHPVVYGKLTFKNSDNNQKGNSDDNQ</sequence>
<comment type="caution">
    <text evidence="1">The sequence shown here is derived from an EMBL/GenBank/DDBJ whole genome shotgun (WGS) entry which is preliminary data.</text>
</comment>
<evidence type="ECO:0000313" key="4">
    <source>
        <dbReference type="Proteomes" id="UP000414364"/>
    </source>
</evidence>
<dbReference type="EMBL" id="VDFP01000002">
    <property type="protein sequence ID" value="MQS75121.1"/>
    <property type="molecule type" value="Genomic_DNA"/>
</dbReference>
<proteinExistence type="predicted"/>
<accession>A0A5P0ZMQ9</accession>
<dbReference type="EMBL" id="VDFO01000025">
    <property type="protein sequence ID" value="MQS97728.1"/>
    <property type="molecule type" value="Genomic_DNA"/>
</dbReference>
<dbReference type="RefSeq" id="WP_153384532.1">
    <property type="nucleotide sequence ID" value="NZ_VDFO01000025.1"/>
</dbReference>
<dbReference type="OrthoDB" id="2290324at2"/>
<keyword evidence="3" id="KW-1185">Reference proteome</keyword>
<evidence type="ECO:0000313" key="2">
    <source>
        <dbReference type="EMBL" id="MQS97728.1"/>
    </source>
</evidence>
<gene>
    <name evidence="2" type="ORF">FHL05_07475</name>
    <name evidence="1" type="ORF">FHL06_01745</name>
</gene>
<evidence type="ECO:0000313" key="3">
    <source>
        <dbReference type="Proteomes" id="UP000371423"/>
    </source>
</evidence>
<reference evidence="3 4" key="1">
    <citation type="journal article" date="2019" name="Syst. Appl. Microbiol.">
        <title>Polyphasic characterization of two novel Lactobacillus spp. isolated from blown salami packages: Description of Lactobacillus halodurans sp. nov. and Lactobacillus salsicarnum sp. nov.</title>
        <authorList>
            <person name="Schuster J.A."/>
            <person name="Klingl A."/>
            <person name="Vogel R.F."/>
            <person name="Ehrmann M.A."/>
        </authorList>
    </citation>
    <scope>NUCLEOTIDE SEQUENCE [LARGE SCALE GENOMIC DNA]</scope>
    <source>
        <strain evidence="2 3">TMW 1.1920</strain>
        <strain evidence="1 4">TMW 1.2172</strain>
    </source>
</reference>
<name>A0A5P0ZMQ9_9LACO</name>